<dbReference type="InterPro" id="IPR046848">
    <property type="entry name" value="E_motif"/>
</dbReference>
<dbReference type="InterPro" id="IPR011990">
    <property type="entry name" value="TPR-like_helical_dom_sf"/>
</dbReference>
<dbReference type="GO" id="GO:0009451">
    <property type="term" value="P:RNA modification"/>
    <property type="evidence" value="ECO:0007669"/>
    <property type="project" value="InterPro"/>
</dbReference>
<feature type="repeat" description="PPR" evidence="2">
    <location>
        <begin position="390"/>
        <end position="424"/>
    </location>
</feature>
<evidence type="ECO:0000256" key="1">
    <source>
        <dbReference type="ARBA" id="ARBA00022737"/>
    </source>
</evidence>
<dbReference type="Gene3D" id="1.25.40.10">
    <property type="entry name" value="Tetratricopeptide repeat domain"/>
    <property type="match status" value="4"/>
</dbReference>
<organism evidence="3 4">
    <name type="scientific">Platanthera zijinensis</name>
    <dbReference type="NCBI Taxonomy" id="2320716"/>
    <lineage>
        <taxon>Eukaryota</taxon>
        <taxon>Viridiplantae</taxon>
        <taxon>Streptophyta</taxon>
        <taxon>Embryophyta</taxon>
        <taxon>Tracheophyta</taxon>
        <taxon>Spermatophyta</taxon>
        <taxon>Magnoliopsida</taxon>
        <taxon>Liliopsida</taxon>
        <taxon>Asparagales</taxon>
        <taxon>Orchidaceae</taxon>
        <taxon>Orchidoideae</taxon>
        <taxon>Orchideae</taxon>
        <taxon>Orchidinae</taxon>
        <taxon>Platanthera</taxon>
    </lineage>
</organism>
<feature type="repeat" description="PPR" evidence="2">
    <location>
        <begin position="256"/>
        <end position="290"/>
    </location>
</feature>
<dbReference type="NCBIfam" id="TIGR00756">
    <property type="entry name" value="PPR"/>
    <property type="match status" value="5"/>
</dbReference>
<dbReference type="PANTHER" id="PTHR47926:SF534">
    <property type="entry name" value="PENTATRICOPEPTIDE REPEAT-CONTAINING PROTEIN"/>
    <property type="match status" value="1"/>
</dbReference>
<dbReference type="PROSITE" id="PS51375">
    <property type="entry name" value="PPR"/>
    <property type="match status" value="5"/>
</dbReference>
<dbReference type="EMBL" id="JBBWWQ010000021">
    <property type="protein sequence ID" value="KAK8914305.1"/>
    <property type="molecule type" value="Genomic_DNA"/>
</dbReference>
<dbReference type="AlphaFoldDB" id="A0AAP0ATP0"/>
<comment type="caution">
    <text evidence="3">The sequence shown here is derived from an EMBL/GenBank/DDBJ whole genome shotgun (WGS) entry which is preliminary data.</text>
</comment>
<dbReference type="PANTHER" id="PTHR47926">
    <property type="entry name" value="PENTATRICOPEPTIDE REPEAT-CONTAINING PROTEIN"/>
    <property type="match status" value="1"/>
</dbReference>
<proteinExistence type="predicted"/>
<dbReference type="Proteomes" id="UP001418222">
    <property type="component" value="Unassembled WGS sequence"/>
</dbReference>
<gene>
    <name evidence="3" type="primary">PCMP-H57</name>
    <name evidence="3" type="ORF">KSP39_PZI024453</name>
</gene>
<evidence type="ECO:0000313" key="3">
    <source>
        <dbReference type="EMBL" id="KAK8914305.1"/>
    </source>
</evidence>
<dbReference type="GO" id="GO:0003723">
    <property type="term" value="F:RNA binding"/>
    <property type="evidence" value="ECO:0007669"/>
    <property type="project" value="InterPro"/>
</dbReference>
<dbReference type="InterPro" id="IPR046960">
    <property type="entry name" value="PPR_At4g14850-like_plant"/>
</dbReference>
<dbReference type="Pfam" id="PF13041">
    <property type="entry name" value="PPR_2"/>
    <property type="match status" value="2"/>
</dbReference>
<sequence>MAAQVSAQVHLRRRILLEACTRFSVGVDPEGFLLRFFLVQKRKKQSHAHVITHGLCSNNLVAVKLVTISSQILGHIGYARTIFDSLSSSANVYLWTAMISSYSHQSSPLARVAVVMYRMMLNHRIPPNNFTMSTVLKACSTLKASVEGKQIHTHSAKLGFSSSIFVQTALLDMYSRLGDIEEASRLFNSMAEKNVVACNAMIACRVRARDAESARQIFDQMSQRDAVSVATMMTGYAGSGDTVAARELLDQMHAEDVECWNALIAGYYQGGEWDRSVKLLNEMLLNSVRPNHATMAVLISSCGQLGALRAGMQLHGFLHKIMTNVYVNNSLVSMYAKCGGMNEAYNVFVDMPERDLVSYNAMITGLANHGLVEDVLNMFRKVLERGMGPDAITFLGILTACSQNGLVDLGLRYFERMRSYAVEPSADHYACVVDLFGRAGSVEKAYGVVKSMPVEPHAGVWGALLNACRCYGHIRIGGIAAGELFRIERENPGNYVLLSNIYAGASLWGGVRETRGLMRGSLGVKAAGCSWIELKDGVFEFVMGDEENPKSREIHDVLMQFSSQLMPLN</sequence>
<evidence type="ECO:0000313" key="4">
    <source>
        <dbReference type="Proteomes" id="UP001418222"/>
    </source>
</evidence>
<evidence type="ECO:0000256" key="2">
    <source>
        <dbReference type="PROSITE-ProRule" id="PRU00708"/>
    </source>
</evidence>
<dbReference type="FunFam" id="1.25.40.10:FF:000184">
    <property type="entry name" value="Pentatricopeptide repeat-containing protein, chloroplastic"/>
    <property type="match status" value="1"/>
</dbReference>
<name>A0AAP0ATP0_9ASPA</name>
<feature type="repeat" description="PPR" evidence="2">
    <location>
        <begin position="324"/>
        <end position="354"/>
    </location>
</feature>
<keyword evidence="1" id="KW-0677">Repeat</keyword>
<dbReference type="Pfam" id="PF20431">
    <property type="entry name" value="E_motif"/>
    <property type="match status" value="1"/>
</dbReference>
<keyword evidence="4" id="KW-1185">Reference proteome</keyword>
<feature type="repeat" description="PPR" evidence="2">
    <location>
        <begin position="355"/>
        <end position="389"/>
    </location>
</feature>
<dbReference type="InterPro" id="IPR002885">
    <property type="entry name" value="PPR_rpt"/>
</dbReference>
<accession>A0AAP0ATP0</accession>
<protein>
    <submittedName>
        <fullName evidence="3">Pentatricopeptide repeat-containing protein</fullName>
    </submittedName>
</protein>
<reference evidence="3 4" key="1">
    <citation type="journal article" date="2022" name="Nat. Plants">
        <title>Genomes of leafy and leafless Platanthera orchids illuminate the evolution of mycoheterotrophy.</title>
        <authorList>
            <person name="Li M.H."/>
            <person name="Liu K.W."/>
            <person name="Li Z."/>
            <person name="Lu H.C."/>
            <person name="Ye Q.L."/>
            <person name="Zhang D."/>
            <person name="Wang J.Y."/>
            <person name="Li Y.F."/>
            <person name="Zhong Z.M."/>
            <person name="Liu X."/>
            <person name="Yu X."/>
            <person name="Liu D.K."/>
            <person name="Tu X.D."/>
            <person name="Liu B."/>
            <person name="Hao Y."/>
            <person name="Liao X.Y."/>
            <person name="Jiang Y.T."/>
            <person name="Sun W.H."/>
            <person name="Chen J."/>
            <person name="Chen Y.Q."/>
            <person name="Ai Y."/>
            <person name="Zhai J.W."/>
            <person name="Wu S.S."/>
            <person name="Zhou Z."/>
            <person name="Hsiao Y.Y."/>
            <person name="Wu W.L."/>
            <person name="Chen Y.Y."/>
            <person name="Lin Y.F."/>
            <person name="Hsu J.L."/>
            <person name="Li C.Y."/>
            <person name="Wang Z.W."/>
            <person name="Zhao X."/>
            <person name="Zhong W.Y."/>
            <person name="Ma X.K."/>
            <person name="Ma L."/>
            <person name="Huang J."/>
            <person name="Chen G.Z."/>
            <person name="Huang M.Z."/>
            <person name="Huang L."/>
            <person name="Peng D.H."/>
            <person name="Luo Y.B."/>
            <person name="Zou S.Q."/>
            <person name="Chen S.P."/>
            <person name="Lan S."/>
            <person name="Tsai W.C."/>
            <person name="Van de Peer Y."/>
            <person name="Liu Z.J."/>
        </authorList>
    </citation>
    <scope>NUCLEOTIDE SEQUENCE [LARGE SCALE GENOMIC DNA]</scope>
    <source>
        <strain evidence="3">Lor287</strain>
    </source>
</reference>
<dbReference type="Pfam" id="PF01535">
    <property type="entry name" value="PPR"/>
    <property type="match status" value="4"/>
</dbReference>
<feature type="repeat" description="PPR" evidence="2">
    <location>
        <begin position="163"/>
        <end position="197"/>
    </location>
</feature>